<gene>
    <name evidence="1" type="ORF">GLOINDRAFT_8656</name>
</gene>
<protein>
    <submittedName>
        <fullName evidence="1">Uncharacterized protein</fullName>
    </submittedName>
</protein>
<proteinExistence type="predicted"/>
<dbReference type="HOGENOM" id="CLU_1866217_0_0_1"/>
<dbReference type="VEuPathDB" id="FungiDB:RhiirFUN_021657"/>
<name>U9SWI6_RHIID</name>
<accession>U9SWI6</accession>
<evidence type="ECO:0000313" key="1">
    <source>
        <dbReference type="EMBL" id="ESA00270.1"/>
    </source>
</evidence>
<reference evidence="1" key="1">
    <citation type="submission" date="2013-07" db="EMBL/GenBank/DDBJ databases">
        <title>The genome of an arbuscular mycorrhizal fungus provides insights into the evolution of the oldest plant symbiosis.</title>
        <authorList>
            <consortium name="DOE Joint Genome Institute"/>
            <person name="Tisserant E."/>
            <person name="Malbreil M."/>
            <person name="Kuo A."/>
            <person name="Kohler A."/>
            <person name="Symeonidi A."/>
            <person name="Balestrini R."/>
            <person name="Charron P."/>
            <person name="Duensing N."/>
            <person name="Frei-dit-Frey N."/>
            <person name="Gianinazzi-Pearson V."/>
            <person name="Gilbert B."/>
            <person name="Handa Y."/>
            <person name="Hijri M."/>
            <person name="Kaul R."/>
            <person name="Kawaguchi M."/>
            <person name="Krajinski F."/>
            <person name="Lammers P."/>
            <person name="Lapierre D."/>
            <person name="Masclaux F.G."/>
            <person name="Murat C."/>
            <person name="Morin E."/>
            <person name="Ndikumana S."/>
            <person name="Pagni M."/>
            <person name="Petitpierre D."/>
            <person name="Requena N."/>
            <person name="Rosikiewicz P."/>
            <person name="Riley R."/>
            <person name="Saito K."/>
            <person name="San Clemente H."/>
            <person name="Shapiro H."/>
            <person name="van Tuinen D."/>
            <person name="Becard G."/>
            <person name="Bonfante P."/>
            <person name="Paszkowski U."/>
            <person name="Shachar-Hill Y."/>
            <person name="Young J.P."/>
            <person name="Sanders I.R."/>
            <person name="Henrissat B."/>
            <person name="Rensing S.A."/>
            <person name="Grigoriev I.V."/>
            <person name="Corradi N."/>
            <person name="Roux C."/>
            <person name="Martin F."/>
        </authorList>
    </citation>
    <scope>NUCLEOTIDE SEQUENCE</scope>
    <source>
        <strain evidence="1">DAOM 197198</strain>
    </source>
</reference>
<organism evidence="1">
    <name type="scientific">Rhizophagus irregularis (strain DAOM 181602 / DAOM 197198 / MUCL 43194)</name>
    <name type="common">Arbuscular mycorrhizal fungus</name>
    <name type="synonym">Glomus intraradices</name>
    <dbReference type="NCBI Taxonomy" id="747089"/>
    <lineage>
        <taxon>Eukaryota</taxon>
        <taxon>Fungi</taxon>
        <taxon>Fungi incertae sedis</taxon>
        <taxon>Mucoromycota</taxon>
        <taxon>Glomeromycotina</taxon>
        <taxon>Glomeromycetes</taxon>
        <taxon>Glomerales</taxon>
        <taxon>Glomeraceae</taxon>
        <taxon>Rhizophagus</taxon>
    </lineage>
</organism>
<dbReference type="AlphaFoldDB" id="U9SWI6"/>
<dbReference type="EMBL" id="KI297324">
    <property type="protein sequence ID" value="ESA00270.1"/>
    <property type="molecule type" value="Genomic_DNA"/>
</dbReference>
<sequence length="137" mass="15206">MSFNVRRVRWRKKVCLRAGPSELSQMQKNEHGDNVERVLRHISWLLEEVQKPDSDSRSEERLSLAPEFRTCAKKATIQVDSFTSTGRFGVAGLDVADEDIALGIFDVILDLGTAVCLGTLDGCTNPRGVFGPPTLFI</sequence>